<keyword evidence="3" id="KW-1185">Reference proteome</keyword>
<dbReference type="PANTHER" id="PTHR12303">
    <property type="entry name" value="CARNOSINE N-METHYLTRANSFERASE"/>
    <property type="match status" value="1"/>
</dbReference>
<sequence length="436" mass="49155">MWAATIWAFVLLEWPLRLQQTVFTVVENATSELPSTHRHVAEKDSLLQRLSRTQGHWNEHHPRYRLLEALRGFSSYAETNLAELDHLKGLYRHVSKRQKALLERTVSYSSKFTSISDLIAKNQDICDAIVQNALDFYHVDRAELDRHKKEMIAARRPAEKVSVSQALKHLVRDWGDEGASERDAAFPCIIKALGSILVRAQSHGSHHDDFHQPLQVLLPGAGLGRLGHHISQSLGHAFQVTNNEWSMYQNVVYRFLENTSPTSQQQQQPPSTVYPFIDSWSHHSTTSNMLRGVSFPNTPLHVGGVVLVEGDFTTAFSSEQQMGYYDVVVTHFFIDTARNLMSYLDTIFRVLKPGGHWVNFGPLLYGSAPFVQLSLEEVLAVSEAMGFRFDHVPDGCCGVETLPGRKACGVEAAYGFDARALTKNAYDAQLWVARRD</sequence>
<protein>
    <submittedName>
        <fullName evidence="2">N2227-like protein-domain-containing protein</fullName>
    </submittedName>
</protein>
<accession>A0AA39YSN7</accession>
<dbReference type="AlphaFoldDB" id="A0AA39YSN7"/>
<evidence type="ECO:0000313" key="2">
    <source>
        <dbReference type="EMBL" id="KAK0657914.1"/>
    </source>
</evidence>
<feature type="chain" id="PRO_5041358626" evidence="1">
    <location>
        <begin position="20"/>
        <end position="436"/>
    </location>
</feature>
<dbReference type="EMBL" id="JAULSV010000001">
    <property type="protein sequence ID" value="KAK0657914.1"/>
    <property type="molecule type" value="Genomic_DNA"/>
</dbReference>
<dbReference type="InterPro" id="IPR012901">
    <property type="entry name" value="CARME"/>
</dbReference>
<dbReference type="SMART" id="SM01296">
    <property type="entry name" value="N2227"/>
    <property type="match status" value="1"/>
</dbReference>
<keyword evidence="1" id="KW-0732">Signal</keyword>
<dbReference type="GO" id="GO:0008757">
    <property type="term" value="F:S-adenosylmethionine-dependent methyltransferase activity"/>
    <property type="evidence" value="ECO:0007669"/>
    <property type="project" value="InterPro"/>
</dbReference>
<dbReference type="Proteomes" id="UP001174936">
    <property type="component" value="Unassembled WGS sequence"/>
</dbReference>
<comment type="caution">
    <text evidence="2">The sequence shown here is derived from an EMBL/GenBank/DDBJ whole genome shotgun (WGS) entry which is preliminary data.</text>
</comment>
<reference evidence="2" key="1">
    <citation type="submission" date="2023-06" db="EMBL/GenBank/DDBJ databases">
        <title>Genome-scale phylogeny and comparative genomics of the fungal order Sordariales.</title>
        <authorList>
            <consortium name="Lawrence Berkeley National Laboratory"/>
            <person name="Hensen N."/>
            <person name="Bonometti L."/>
            <person name="Westerberg I."/>
            <person name="Brannstrom I.O."/>
            <person name="Guillou S."/>
            <person name="Cros-Aarteil S."/>
            <person name="Calhoun S."/>
            <person name="Haridas S."/>
            <person name="Kuo A."/>
            <person name="Mondo S."/>
            <person name="Pangilinan J."/>
            <person name="Riley R."/>
            <person name="Labutti K."/>
            <person name="Andreopoulos B."/>
            <person name="Lipzen A."/>
            <person name="Chen C."/>
            <person name="Yanf M."/>
            <person name="Daum C."/>
            <person name="Ng V."/>
            <person name="Clum A."/>
            <person name="Steindorff A."/>
            <person name="Ohm R."/>
            <person name="Martin F."/>
            <person name="Silar P."/>
            <person name="Natvig D."/>
            <person name="Lalanne C."/>
            <person name="Gautier V."/>
            <person name="Ament-Velasquez S.L."/>
            <person name="Kruys A."/>
            <person name="Hutchinson M.I."/>
            <person name="Powell A.J."/>
            <person name="Barry K."/>
            <person name="Miller A.N."/>
            <person name="Grigoriev I.V."/>
            <person name="Debuchy R."/>
            <person name="Gladieux P."/>
            <person name="Thoren M.H."/>
            <person name="Johannesson H."/>
        </authorList>
    </citation>
    <scope>NUCLEOTIDE SEQUENCE</scope>
    <source>
        <strain evidence="2">SMH2532-1</strain>
    </source>
</reference>
<evidence type="ECO:0000313" key="3">
    <source>
        <dbReference type="Proteomes" id="UP001174936"/>
    </source>
</evidence>
<name>A0AA39YSN7_9PEZI</name>
<dbReference type="InterPro" id="IPR029063">
    <property type="entry name" value="SAM-dependent_MTases_sf"/>
</dbReference>
<dbReference type="SUPFAM" id="SSF53335">
    <property type="entry name" value="S-adenosyl-L-methionine-dependent methyltransferases"/>
    <property type="match status" value="1"/>
</dbReference>
<evidence type="ECO:0000256" key="1">
    <source>
        <dbReference type="SAM" id="SignalP"/>
    </source>
</evidence>
<organism evidence="2 3">
    <name type="scientific">Cercophora newfieldiana</name>
    <dbReference type="NCBI Taxonomy" id="92897"/>
    <lineage>
        <taxon>Eukaryota</taxon>
        <taxon>Fungi</taxon>
        <taxon>Dikarya</taxon>
        <taxon>Ascomycota</taxon>
        <taxon>Pezizomycotina</taxon>
        <taxon>Sordariomycetes</taxon>
        <taxon>Sordariomycetidae</taxon>
        <taxon>Sordariales</taxon>
        <taxon>Lasiosphaeriaceae</taxon>
        <taxon>Cercophora</taxon>
    </lineage>
</organism>
<dbReference type="PANTHER" id="PTHR12303:SF13">
    <property type="match status" value="1"/>
</dbReference>
<dbReference type="Gene3D" id="3.40.50.150">
    <property type="entry name" value="Vaccinia Virus protein VP39"/>
    <property type="match status" value="1"/>
</dbReference>
<dbReference type="Pfam" id="PF07942">
    <property type="entry name" value="CARME"/>
    <property type="match status" value="1"/>
</dbReference>
<gene>
    <name evidence="2" type="ORF">B0T16DRAFT_453331</name>
</gene>
<proteinExistence type="predicted"/>
<feature type="signal peptide" evidence="1">
    <location>
        <begin position="1"/>
        <end position="19"/>
    </location>
</feature>